<dbReference type="PANTHER" id="PTHR42701:SF1">
    <property type="entry name" value="IMIDAZOLE GLYCEROL PHOSPHATE SYNTHASE SUBUNIT HISH"/>
    <property type="match status" value="1"/>
</dbReference>
<evidence type="ECO:0000313" key="13">
    <source>
        <dbReference type="Proteomes" id="UP001162734"/>
    </source>
</evidence>
<feature type="active site" evidence="10">
    <location>
        <position position="184"/>
    </location>
</feature>
<keyword evidence="4 10" id="KW-0378">Hydrolase</keyword>
<dbReference type="PIRSF" id="PIRSF000495">
    <property type="entry name" value="Amidotransf_hisH"/>
    <property type="match status" value="1"/>
</dbReference>
<keyword evidence="7 10" id="KW-0456">Lyase</keyword>
<proteinExistence type="inferred from homology"/>
<comment type="pathway">
    <text evidence="1 10">Amino-acid biosynthesis; L-histidine biosynthesis; L-histidine from 5-phospho-alpha-D-ribose 1-diphosphate: step 5/9.</text>
</comment>
<dbReference type="Gene3D" id="3.40.50.880">
    <property type="match status" value="1"/>
</dbReference>
<reference evidence="13" key="1">
    <citation type="journal article" date="2022" name="Int. J. Syst. Evol. Microbiol.">
        <title>Anaeromyxobacter oryzae sp. nov., Anaeromyxobacter diazotrophicus sp. nov. and Anaeromyxobacter paludicola sp. nov., isolated from paddy soils.</title>
        <authorList>
            <person name="Itoh H."/>
            <person name="Xu Z."/>
            <person name="Mise K."/>
            <person name="Masuda Y."/>
            <person name="Ushijima N."/>
            <person name="Hayakawa C."/>
            <person name="Shiratori Y."/>
            <person name="Senoo K."/>
        </authorList>
    </citation>
    <scope>NUCLEOTIDE SEQUENCE [LARGE SCALE GENOMIC DNA]</scope>
    <source>
        <strain evidence="13">Red630</strain>
    </source>
</reference>
<keyword evidence="10" id="KW-0963">Cytoplasm</keyword>
<evidence type="ECO:0000256" key="2">
    <source>
        <dbReference type="ARBA" id="ARBA00011152"/>
    </source>
</evidence>
<evidence type="ECO:0000313" key="12">
    <source>
        <dbReference type="EMBL" id="BDG08933.1"/>
    </source>
</evidence>
<dbReference type="EC" id="4.3.2.10" evidence="10"/>
<dbReference type="InterPro" id="IPR010139">
    <property type="entry name" value="Imidazole-glycPsynth_HisH"/>
</dbReference>
<evidence type="ECO:0000256" key="9">
    <source>
        <dbReference type="ARBA" id="ARBA00049534"/>
    </source>
</evidence>
<dbReference type="PROSITE" id="PS51273">
    <property type="entry name" value="GATASE_TYPE_1"/>
    <property type="match status" value="1"/>
</dbReference>
<evidence type="ECO:0000256" key="4">
    <source>
        <dbReference type="ARBA" id="ARBA00022801"/>
    </source>
</evidence>
<evidence type="ECO:0000256" key="1">
    <source>
        <dbReference type="ARBA" id="ARBA00005091"/>
    </source>
</evidence>
<evidence type="ECO:0000256" key="7">
    <source>
        <dbReference type="ARBA" id="ARBA00023239"/>
    </source>
</evidence>
<evidence type="ECO:0000256" key="5">
    <source>
        <dbReference type="ARBA" id="ARBA00022962"/>
    </source>
</evidence>
<comment type="catalytic activity">
    <reaction evidence="9 10">
        <text>L-glutamine + H2O = L-glutamate + NH4(+)</text>
        <dbReference type="Rhea" id="RHEA:15889"/>
        <dbReference type="ChEBI" id="CHEBI:15377"/>
        <dbReference type="ChEBI" id="CHEBI:28938"/>
        <dbReference type="ChEBI" id="CHEBI:29985"/>
        <dbReference type="ChEBI" id="CHEBI:58359"/>
        <dbReference type="EC" id="3.5.1.2"/>
    </reaction>
</comment>
<dbReference type="PROSITE" id="PS51274">
    <property type="entry name" value="GATASE_COBBQ"/>
    <property type="match status" value="1"/>
</dbReference>
<evidence type="ECO:0000256" key="8">
    <source>
        <dbReference type="ARBA" id="ARBA00047838"/>
    </source>
</evidence>
<keyword evidence="13" id="KW-1185">Reference proteome</keyword>
<dbReference type="Pfam" id="PF00117">
    <property type="entry name" value="GATase"/>
    <property type="match status" value="1"/>
</dbReference>
<keyword evidence="6 10" id="KW-0368">Histidine biosynthesis</keyword>
<evidence type="ECO:0000256" key="3">
    <source>
        <dbReference type="ARBA" id="ARBA00022605"/>
    </source>
</evidence>
<comment type="subunit">
    <text evidence="2 10">Heterodimer of HisH and HisF.</text>
</comment>
<dbReference type="CDD" id="cd01748">
    <property type="entry name" value="GATase1_IGP_Synthase"/>
    <property type="match status" value="1"/>
</dbReference>
<feature type="domain" description="Glutamine amidotransferase" evidence="11">
    <location>
        <begin position="6"/>
        <end position="197"/>
    </location>
</feature>
<dbReference type="SUPFAM" id="SSF52317">
    <property type="entry name" value="Class I glutamine amidotransferase-like"/>
    <property type="match status" value="1"/>
</dbReference>
<keyword evidence="5 10" id="KW-0315">Glutamine amidotransferase</keyword>
<dbReference type="NCBIfam" id="TIGR01855">
    <property type="entry name" value="IMP_synth_hisH"/>
    <property type="match status" value="1"/>
</dbReference>
<dbReference type="Proteomes" id="UP001162734">
    <property type="component" value="Chromosome"/>
</dbReference>
<dbReference type="EC" id="3.5.1.2" evidence="10"/>
<evidence type="ECO:0000259" key="11">
    <source>
        <dbReference type="Pfam" id="PF00117"/>
    </source>
</evidence>
<feature type="active site" description="Nucleophile" evidence="10">
    <location>
        <position position="81"/>
    </location>
</feature>
<keyword evidence="3 10" id="KW-0028">Amino-acid biosynthesis</keyword>
<dbReference type="RefSeq" id="WP_248340447.1">
    <property type="nucleotide sequence ID" value="NZ_AP025592.1"/>
</dbReference>
<comment type="catalytic activity">
    <reaction evidence="8 10">
        <text>5-[(5-phospho-1-deoxy-D-ribulos-1-ylimino)methylamino]-1-(5-phospho-beta-D-ribosyl)imidazole-4-carboxamide + L-glutamine = D-erythro-1-(imidazol-4-yl)glycerol 3-phosphate + 5-amino-1-(5-phospho-beta-D-ribosyl)imidazole-4-carboxamide + L-glutamate + H(+)</text>
        <dbReference type="Rhea" id="RHEA:24793"/>
        <dbReference type="ChEBI" id="CHEBI:15378"/>
        <dbReference type="ChEBI" id="CHEBI:29985"/>
        <dbReference type="ChEBI" id="CHEBI:58278"/>
        <dbReference type="ChEBI" id="CHEBI:58359"/>
        <dbReference type="ChEBI" id="CHEBI:58475"/>
        <dbReference type="ChEBI" id="CHEBI:58525"/>
        <dbReference type="EC" id="4.3.2.10"/>
    </reaction>
</comment>
<protein>
    <recommendedName>
        <fullName evidence="10">Imidazole glycerol phosphate synthase subunit HisH</fullName>
        <ecNumber evidence="10">4.3.2.10</ecNumber>
    </recommendedName>
    <alternativeName>
        <fullName evidence="10">IGP synthase glutaminase subunit</fullName>
        <ecNumber evidence="10">3.5.1.2</ecNumber>
    </alternativeName>
    <alternativeName>
        <fullName evidence="10">IGP synthase subunit HisH</fullName>
    </alternativeName>
    <alternativeName>
        <fullName evidence="10">ImGP synthase subunit HisH</fullName>
        <shortName evidence="10">IGPS subunit HisH</shortName>
    </alternativeName>
</protein>
<evidence type="ECO:0000256" key="10">
    <source>
        <dbReference type="HAMAP-Rule" id="MF_00278"/>
    </source>
</evidence>
<dbReference type="InterPro" id="IPR017926">
    <property type="entry name" value="GATASE"/>
</dbReference>
<comment type="function">
    <text evidence="10">IGPS catalyzes the conversion of PRFAR and glutamine to IGP, AICAR and glutamate. The HisH subunit catalyzes the hydrolysis of glutamine to glutamate and ammonia as part of the synthesis of IGP and AICAR. The resulting ammonia molecule is channeled to the active site of HisF.</text>
</comment>
<dbReference type="PANTHER" id="PTHR42701">
    <property type="entry name" value="IMIDAZOLE GLYCEROL PHOSPHATE SYNTHASE SUBUNIT HISH"/>
    <property type="match status" value="1"/>
</dbReference>
<dbReference type="InterPro" id="IPR029062">
    <property type="entry name" value="Class_I_gatase-like"/>
</dbReference>
<dbReference type="HAMAP" id="MF_00278">
    <property type="entry name" value="HisH"/>
    <property type="match status" value="1"/>
</dbReference>
<evidence type="ECO:0000256" key="6">
    <source>
        <dbReference type="ARBA" id="ARBA00023102"/>
    </source>
</evidence>
<feature type="active site" evidence="10">
    <location>
        <position position="182"/>
    </location>
</feature>
<accession>A0ABN6N707</accession>
<name>A0ABN6N707_9BACT</name>
<gene>
    <name evidence="10 12" type="primary">hisH</name>
    <name evidence="12" type="ORF">AMPC_20460</name>
</gene>
<sequence length="200" mass="20780">MSPIALVDYGAGNLRSVENALRAVGAEVVVTRDPEVVGSADRIVVPGQGAMPACAEAMRNSGVAGALLASVERGAKLLGICVGLQILFERGVEAGGASGLGLIPGTIDRLPDTVKLPHIGWSPVRATAACHPLFRPLDGQYVYFAHSYAAPAGAEGTALLATHGRDYCAALARGNVFAVQFHPEKSQKVGLALLERFVRL</sequence>
<dbReference type="EMBL" id="AP025592">
    <property type="protein sequence ID" value="BDG08933.1"/>
    <property type="molecule type" value="Genomic_DNA"/>
</dbReference>
<organism evidence="12 13">
    <name type="scientific">Anaeromyxobacter paludicola</name>
    <dbReference type="NCBI Taxonomy" id="2918171"/>
    <lineage>
        <taxon>Bacteria</taxon>
        <taxon>Pseudomonadati</taxon>
        <taxon>Myxococcota</taxon>
        <taxon>Myxococcia</taxon>
        <taxon>Myxococcales</taxon>
        <taxon>Cystobacterineae</taxon>
        <taxon>Anaeromyxobacteraceae</taxon>
        <taxon>Anaeromyxobacter</taxon>
    </lineage>
</organism>
<comment type="subcellular location">
    <subcellularLocation>
        <location evidence="10">Cytoplasm</location>
    </subcellularLocation>
</comment>